<dbReference type="HOGENOM" id="CLU_304632_0_0_1"/>
<dbReference type="Proteomes" id="UP000008065">
    <property type="component" value="Unassembled WGS sequence"/>
</dbReference>
<feature type="compositionally biased region" description="Polar residues" evidence="1">
    <location>
        <begin position="37"/>
        <end position="48"/>
    </location>
</feature>
<feature type="compositionally biased region" description="Polar residues" evidence="1">
    <location>
        <begin position="582"/>
        <end position="591"/>
    </location>
</feature>
<dbReference type="KEGG" id="nte:NEUTE1DRAFT101625"/>
<dbReference type="RefSeq" id="XP_009851954.1">
    <property type="nucleotide sequence ID" value="XM_009853652.1"/>
</dbReference>
<name>F8MPN4_NEUT8</name>
<feature type="region of interest" description="Disordered" evidence="1">
    <location>
        <begin position="1"/>
        <end position="56"/>
    </location>
</feature>
<dbReference type="GeneID" id="20821791"/>
<evidence type="ECO:0000313" key="2">
    <source>
        <dbReference type="EMBL" id="EGO56346.1"/>
    </source>
</evidence>
<organism evidence="2 3">
    <name type="scientific">Neurospora tetrasperma (strain FGSC 2508 / ATCC MYA-4615 / P0657)</name>
    <dbReference type="NCBI Taxonomy" id="510951"/>
    <lineage>
        <taxon>Eukaryota</taxon>
        <taxon>Fungi</taxon>
        <taxon>Dikarya</taxon>
        <taxon>Ascomycota</taxon>
        <taxon>Pezizomycotina</taxon>
        <taxon>Sordariomycetes</taxon>
        <taxon>Sordariomycetidae</taxon>
        <taxon>Sordariales</taxon>
        <taxon>Sordariaceae</taxon>
        <taxon>Neurospora</taxon>
    </lineage>
</organism>
<feature type="compositionally biased region" description="Low complexity" evidence="1">
    <location>
        <begin position="13"/>
        <end position="32"/>
    </location>
</feature>
<feature type="region of interest" description="Disordered" evidence="1">
    <location>
        <begin position="474"/>
        <end position="503"/>
    </location>
</feature>
<feature type="region of interest" description="Disordered" evidence="1">
    <location>
        <begin position="72"/>
        <end position="110"/>
    </location>
</feature>
<protein>
    <submittedName>
        <fullName evidence="2">Uncharacterized protein</fullName>
    </submittedName>
</protein>
<feature type="region of interest" description="Disordered" evidence="1">
    <location>
        <begin position="811"/>
        <end position="857"/>
    </location>
</feature>
<dbReference type="EMBL" id="GL891305">
    <property type="protein sequence ID" value="EGO56346.1"/>
    <property type="molecule type" value="Genomic_DNA"/>
</dbReference>
<feature type="compositionally biased region" description="Basic residues" evidence="1">
    <location>
        <begin position="394"/>
        <end position="419"/>
    </location>
</feature>
<dbReference type="VEuPathDB" id="FungiDB:NEUTE1DRAFT_101625"/>
<dbReference type="AlphaFoldDB" id="F8MPN4"/>
<feature type="region of interest" description="Disordered" evidence="1">
    <location>
        <begin position="582"/>
        <end position="652"/>
    </location>
</feature>
<feature type="compositionally biased region" description="Low complexity" evidence="1">
    <location>
        <begin position="382"/>
        <end position="392"/>
    </location>
</feature>
<feature type="compositionally biased region" description="Polar residues" evidence="1">
    <location>
        <begin position="811"/>
        <end position="821"/>
    </location>
</feature>
<feature type="region of interest" description="Disordered" evidence="1">
    <location>
        <begin position="369"/>
        <end position="437"/>
    </location>
</feature>
<feature type="compositionally biased region" description="Low complexity" evidence="1">
    <location>
        <begin position="80"/>
        <end position="92"/>
    </location>
</feature>
<evidence type="ECO:0000313" key="3">
    <source>
        <dbReference type="Proteomes" id="UP000008065"/>
    </source>
</evidence>
<feature type="compositionally biased region" description="Low complexity" evidence="1">
    <location>
        <begin position="829"/>
        <end position="857"/>
    </location>
</feature>
<feature type="compositionally biased region" description="Basic residues" evidence="1">
    <location>
        <begin position="616"/>
        <end position="630"/>
    </location>
</feature>
<gene>
    <name evidence="2" type="ORF">NEUTE1DRAFT_101625</name>
</gene>
<feature type="region of interest" description="Disordered" evidence="1">
    <location>
        <begin position="694"/>
        <end position="716"/>
    </location>
</feature>
<feature type="compositionally biased region" description="Polar residues" evidence="1">
    <location>
        <begin position="93"/>
        <end position="110"/>
    </location>
</feature>
<sequence>MQQHPQQFEHGQLRQQGQLPQQQFGGPQPQNLFMQPGNYQMQMPSPVQQAPHRGQRRVFAQTFQESDLPQQYFEPSQSPQQHAQVFQHPQQHGHNLQQPQKENAMGTSNSPLCDLNLEDFELDQALMMSVNDDFNFDDFGDLQVQQQQQQQQQNVISQNAVNWPSENLFHDQTSQVAHQSRANSSVSLMTPRADNSYDLFNNNTPVQNSHNSFTIIPAATPQTSFNNSPGQTSHNSTNTTPVADSLNNFNTSPAGNAGDSPSSFNISPVQDFSAGWGIENNNFGDLSASFSPASENHQNFVDLTSDNVDLTGPNVAFGQPLQDVNYGQVDPFASFALPVANPQQQALNVASENLHNVHEHQLFPSAGHAQYQGFPHIPTTPFPAQQPQASTPKKSAKKRASLPKKPAAKRPTKKARKNKTPTNDEQIADSEAGDNGYQDEAAISEYLWGAELLPQDYEYDLDAPLRNFSDSIPQRVPTSKNAPAPASNAISQDAPVEGYAPPAANKVTENDPLFDPTLASNAILQDIPVEGSAPPPAHNNLFNNDPFITPAPPSNGIENDPLVVFLNQENAKLNAMKQANQAQLNNVTTPEPSSPPKKRKRGNSTRTPNVSDTPAKKRKVSKKAKVKGRLSKSASSAKFGLGKGAGTGLNSPRTMYVFEDRAFYLIPANIMPAFLEFVSTPREIPVQQQFPTAQQQPLAQQQNFAQQQPAPVQQQPVIEQQEFSQQQPFDQQQPAPVQQQDLFRQQAAIEQPAPTQEEFEPAYDIEGRLLTLLDDDEVNEQNNDEDDPYAPAPRRPVPLSEAAIAFGFTSLPTERSPSFSHNPLPVQNPPQASSSPAPASAPSSTSSSAASNSNGTNTGNTSSYAILSASSDIVIYPIPESSPRFIPDNREIIARFNLSPTGSGTERDVSHLEYFINLVHSSGLFACGHHDEIPGGFRWESWKTAEENLLALRPFFGTLTTKAWFEQWKKGENPVQLAEMEEDE</sequence>
<keyword evidence="3" id="KW-1185">Reference proteome</keyword>
<proteinExistence type="predicted"/>
<accession>F8MPN4</accession>
<dbReference type="OrthoDB" id="4583938at2759"/>
<evidence type="ECO:0000256" key="1">
    <source>
        <dbReference type="SAM" id="MobiDB-lite"/>
    </source>
</evidence>
<reference evidence="3" key="1">
    <citation type="journal article" date="2011" name="Genetics">
        <title>Massive changes in genome architecture accompany the transition to self-fertility in the filamentous fungus Neurospora tetrasperma.</title>
        <authorList>
            <person name="Ellison C.E."/>
            <person name="Stajich J.E."/>
            <person name="Jacobson D.J."/>
            <person name="Natvig D.O."/>
            <person name="Lapidus A."/>
            <person name="Foster B."/>
            <person name="Aerts A."/>
            <person name="Riley R."/>
            <person name="Lindquist E.A."/>
            <person name="Grigoriev I.V."/>
            <person name="Taylor J.W."/>
        </authorList>
    </citation>
    <scope>NUCLEOTIDE SEQUENCE [LARGE SCALE GENOMIC DNA]</scope>
    <source>
        <strain evidence="3">FGSC 2508 / P0657</strain>
    </source>
</reference>